<evidence type="ECO:0008006" key="2">
    <source>
        <dbReference type="Google" id="ProtNLM"/>
    </source>
</evidence>
<dbReference type="SUPFAM" id="SSF53756">
    <property type="entry name" value="UDP-Glycosyltransferase/glycogen phosphorylase"/>
    <property type="match status" value="1"/>
</dbReference>
<accession>A0A382D9T6</accession>
<dbReference type="Gene3D" id="3.40.50.2000">
    <property type="entry name" value="Glycogen Phosphorylase B"/>
    <property type="match status" value="2"/>
</dbReference>
<gene>
    <name evidence="1" type="ORF">METZ01_LOCUS188044</name>
</gene>
<dbReference type="AlphaFoldDB" id="A0A382D9T6"/>
<dbReference type="InterPro" id="IPR016223">
    <property type="entry name" value="DNA_alpha-glucosyltransferase"/>
</dbReference>
<proteinExistence type="predicted"/>
<dbReference type="Pfam" id="PF11440">
    <property type="entry name" value="AGT"/>
    <property type="match status" value="1"/>
</dbReference>
<evidence type="ECO:0000313" key="1">
    <source>
        <dbReference type="EMBL" id="SVB35190.1"/>
    </source>
</evidence>
<protein>
    <recommendedName>
        <fullName evidence="2">Glycosyl transferase family 1 domain-containing protein</fullName>
    </recommendedName>
</protein>
<name>A0A382D9T6_9ZZZZ</name>
<organism evidence="1">
    <name type="scientific">marine metagenome</name>
    <dbReference type="NCBI Taxonomy" id="408172"/>
    <lineage>
        <taxon>unclassified sequences</taxon>
        <taxon>metagenomes</taxon>
        <taxon>ecological metagenomes</taxon>
    </lineage>
</organism>
<reference evidence="1" key="1">
    <citation type="submission" date="2018-05" db="EMBL/GenBank/DDBJ databases">
        <authorList>
            <person name="Lanie J.A."/>
            <person name="Ng W.-L."/>
            <person name="Kazmierczak K.M."/>
            <person name="Andrzejewski T.M."/>
            <person name="Davidsen T.M."/>
            <person name="Wayne K.J."/>
            <person name="Tettelin H."/>
            <person name="Glass J.I."/>
            <person name="Rusch D."/>
            <person name="Podicherti R."/>
            <person name="Tsui H.-C.T."/>
            <person name="Winkler M.E."/>
        </authorList>
    </citation>
    <scope>NUCLEOTIDE SEQUENCE</scope>
</reference>
<dbReference type="EMBL" id="UINC01038329">
    <property type="protein sequence ID" value="SVB35190.1"/>
    <property type="molecule type" value="Genomic_DNA"/>
</dbReference>
<sequence>MGRGVEGCGVTRYVVEQYNYMNNSGYDVKVFSTKDKNWGRKKSHELVVEEIKNDELLSLKQRLVGYDVVFIHSVPSTGHSDECQNNFLELIKSIDCFKVFIQNDHLKASMNRNSFMWETVEECDLVYAHSLGSYFSETFNTKYNNPLAQLMNPTDIELVQFNGLGMDFKPLEKYKKKFHEKKRRFTYIGRFARFKHPDRVIELQEHLSKYAIITELRGIEKSIGAKYLIYDNPIVVEGEKYNNPDDLSVAHVYGPYKRSEALEELSESMFGCNFFELASEYYGGHMEYASIEPIAVGTVPVFSKHWGENVVHPEIGERFIDIEKSGVYVGPENYEESAELMFEISNSETLYNEYVDTSTEVFSIFDERCIKRVISNVEDKISLDK</sequence>